<comment type="subcellular location">
    <subcellularLocation>
        <location evidence="2">Membrane</location>
    </subcellularLocation>
    <subcellularLocation>
        <location evidence="1">Plastid</location>
        <location evidence="1">Chloroplast</location>
    </subcellularLocation>
</comment>
<protein>
    <recommendedName>
        <fullName evidence="10">Digalactosyldiacylglycerol synthase</fullName>
    </recommendedName>
</protein>
<accession>A0A4S4CXU2</accession>
<dbReference type="GO" id="GO:0019375">
    <property type="term" value="P:galactolipid biosynthetic process"/>
    <property type="evidence" value="ECO:0007669"/>
    <property type="project" value="TreeGrafter"/>
</dbReference>
<dbReference type="GO" id="GO:0046481">
    <property type="term" value="F:digalactosyldiacylglycerol synthase activity"/>
    <property type="evidence" value="ECO:0007669"/>
    <property type="project" value="InterPro"/>
</dbReference>
<keyword evidence="4" id="KW-0150">Chloroplast</keyword>
<dbReference type="EMBL" id="SDRB02013566">
    <property type="protein sequence ID" value="THF94704.1"/>
    <property type="molecule type" value="Genomic_DNA"/>
</dbReference>
<keyword evidence="9" id="KW-1185">Reference proteome</keyword>
<evidence type="ECO:0000256" key="4">
    <source>
        <dbReference type="ARBA" id="ARBA00022528"/>
    </source>
</evidence>
<evidence type="ECO:0000256" key="5">
    <source>
        <dbReference type="ARBA" id="ARBA00022640"/>
    </source>
</evidence>
<evidence type="ECO:0000313" key="8">
    <source>
        <dbReference type="EMBL" id="THF94704.1"/>
    </source>
</evidence>
<keyword evidence="5" id="KW-0934">Plastid</keyword>
<dbReference type="GO" id="GO:0009707">
    <property type="term" value="C:chloroplast outer membrane"/>
    <property type="evidence" value="ECO:0007669"/>
    <property type="project" value="TreeGrafter"/>
</dbReference>
<comment type="caution">
    <text evidence="8">The sequence shown here is derived from an EMBL/GenBank/DDBJ whole genome shotgun (WGS) entry which is preliminary data.</text>
</comment>
<proteinExistence type="inferred from homology"/>
<evidence type="ECO:0000256" key="6">
    <source>
        <dbReference type="ARBA" id="ARBA00022679"/>
    </source>
</evidence>
<evidence type="ECO:0000256" key="2">
    <source>
        <dbReference type="ARBA" id="ARBA00004370"/>
    </source>
</evidence>
<organism evidence="8 9">
    <name type="scientific">Camellia sinensis var. sinensis</name>
    <name type="common">China tea</name>
    <dbReference type="NCBI Taxonomy" id="542762"/>
    <lineage>
        <taxon>Eukaryota</taxon>
        <taxon>Viridiplantae</taxon>
        <taxon>Streptophyta</taxon>
        <taxon>Embryophyta</taxon>
        <taxon>Tracheophyta</taxon>
        <taxon>Spermatophyta</taxon>
        <taxon>Magnoliopsida</taxon>
        <taxon>eudicotyledons</taxon>
        <taxon>Gunneridae</taxon>
        <taxon>Pentapetalae</taxon>
        <taxon>asterids</taxon>
        <taxon>Ericales</taxon>
        <taxon>Theaceae</taxon>
        <taxon>Camellia</taxon>
    </lineage>
</organism>
<dbReference type="PANTHER" id="PTHR46132">
    <property type="entry name" value="DIGALACTOSYLDIACYLGLYCEROL SYNTHASE 2, CHLOROPLASTIC"/>
    <property type="match status" value="1"/>
</dbReference>
<evidence type="ECO:0000256" key="3">
    <source>
        <dbReference type="ARBA" id="ARBA00009481"/>
    </source>
</evidence>
<dbReference type="PANTHER" id="PTHR46132:SF1">
    <property type="entry name" value="DIGALACTOSYLDIACYLGLYCEROL SYNTHASE 2, CHLOROPLASTIC"/>
    <property type="match status" value="1"/>
</dbReference>
<comment type="similarity">
    <text evidence="3">Belongs to the glycosyltransferase group 1 family. Glycosyltransferase 4 subfamily.</text>
</comment>
<name>A0A4S4CXU2_CAMSN</name>
<evidence type="ECO:0000313" key="9">
    <source>
        <dbReference type="Proteomes" id="UP000306102"/>
    </source>
</evidence>
<dbReference type="Proteomes" id="UP000306102">
    <property type="component" value="Unassembled WGS sequence"/>
</dbReference>
<keyword evidence="7" id="KW-0472">Membrane</keyword>
<dbReference type="InterPro" id="IPR044525">
    <property type="entry name" value="DGDG1/2"/>
</dbReference>
<evidence type="ECO:0008006" key="10">
    <source>
        <dbReference type="Google" id="ProtNLM"/>
    </source>
</evidence>
<dbReference type="AlphaFoldDB" id="A0A4S4CXU2"/>
<evidence type="ECO:0000256" key="1">
    <source>
        <dbReference type="ARBA" id="ARBA00004229"/>
    </source>
</evidence>
<dbReference type="STRING" id="542762.A0A4S4CXU2"/>
<reference evidence="8 9" key="1">
    <citation type="journal article" date="2018" name="Proc. Natl. Acad. Sci. U.S.A.">
        <title>Draft genome sequence of Camellia sinensis var. sinensis provides insights into the evolution of the tea genome and tea quality.</title>
        <authorList>
            <person name="Wei C."/>
            <person name="Yang H."/>
            <person name="Wang S."/>
            <person name="Zhao J."/>
            <person name="Liu C."/>
            <person name="Gao L."/>
            <person name="Xia E."/>
            <person name="Lu Y."/>
            <person name="Tai Y."/>
            <person name="She G."/>
            <person name="Sun J."/>
            <person name="Cao H."/>
            <person name="Tong W."/>
            <person name="Gao Q."/>
            <person name="Li Y."/>
            <person name="Deng W."/>
            <person name="Jiang X."/>
            <person name="Wang W."/>
            <person name="Chen Q."/>
            <person name="Zhang S."/>
            <person name="Li H."/>
            <person name="Wu J."/>
            <person name="Wang P."/>
            <person name="Li P."/>
            <person name="Shi C."/>
            <person name="Zheng F."/>
            <person name="Jian J."/>
            <person name="Huang B."/>
            <person name="Shan D."/>
            <person name="Shi M."/>
            <person name="Fang C."/>
            <person name="Yue Y."/>
            <person name="Li F."/>
            <person name="Li D."/>
            <person name="Wei S."/>
            <person name="Han B."/>
            <person name="Jiang C."/>
            <person name="Yin Y."/>
            <person name="Xia T."/>
            <person name="Zhang Z."/>
            <person name="Bennetzen J.L."/>
            <person name="Zhao S."/>
            <person name="Wan X."/>
        </authorList>
    </citation>
    <scope>NUCLEOTIDE SEQUENCE [LARGE SCALE GENOMIC DNA]</scope>
    <source>
        <strain evidence="9">cv. Shuchazao</strain>
        <tissue evidence="8">Leaf</tissue>
    </source>
</reference>
<keyword evidence="6" id="KW-0808">Transferase</keyword>
<sequence length="181" mass="20181">MEKKQQISIFTTASLPWMTGTAINPLFRAAYLASHDEERKVTLVLPWLSLQDQEHVYPDNITFNLPSEQEIYVRRWLEERTGFPSTPFNIRFYPGKRSPITAVVIFLPSPITPPYPFTATASASASASATQALSLPRHPAFIATPPLSHYPPLLLQQHPLPSSTVAAPSLPPSHYLQNPSH</sequence>
<gene>
    <name evidence="8" type="ORF">TEA_015566</name>
</gene>
<evidence type="ECO:0000256" key="7">
    <source>
        <dbReference type="ARBA" id="ARBA00023136"/>
    </source>
</evidence>